<reference evidence="3 4" key="1">
    <citation type="submission" date="2022-09" db="EMBL/GenBank/DDBJ databases">
        <title>New species of Phenylobacterium.</title>
        <authorList>
            <person name="Mieszkin S."/>
        </authorList>
    </citation>
    <scope>NUCLEOTIDE SEQUENCE [LARGE SCALE GENOMIC DNA]</scope>
    <source>
        <strain evidence="3 4">HK31-G</strain>
    </source>
</reference>
<feature type="signal peptide" evidence="2">
    <location>
        <begin position="1"/>
        <end position="21"/>
    </location>
</feature>
<evidence type="ECO:0000256" key="1">
    <source>
        <dbReference type="SAM" id="MobiDB-lite"/>
    </source>
</evidence>
<gene>
    <name evidence="3" type="ORF">OCL97_07815</name>
</gene>
<organism evidence="3 4">
    <name type="scientific">Phenylobacterium ferrooxidans</name>
    <dbReference type="NCBI Taxonomy" id="2982689"/>
    <lineage>
        <taxon>Bacteria</taxon>
        <taxon>Pseudomonadati</taxon>
        <taxon>Pseudomonadota</taxon>
        <taxon>Alphaproteobacteria</taxon>
        <taxon>Caulobacterales</taxon>
        <taxon>Caulobacteraceae</taxon>
        <taxon>Phenylobacterium</taxon>
    </lineage>
</organism>
<name>A0ABW6CQ51_9CAUL</name>
<feature type="compositionally biased region" description="Basic and acidic residues" evidence="1">
    <location>
        <begin position="45"/>
        <end position="71"/>
    </location>
</feature>
<evidence type="ECO:0000313" key="3">
    <source>
        <dbReference type="EMBL" id="MFD3263866.1"/>
    </source>
</evidence>
<feature type="region of interest" description="Disordered" evidence="1">
    <location>
        <begin position="25"/>
        <end position="78"/>
    </location>
</feature>
<accession>A0ABW6CQ51</accession>
<feature type="chain" id="PRO_5045733809" evidence="2">
    <location>
        <begin position="22"/>
        <end position="101"/>
    </location>
</feature>
<proteinExistence type="predicted"/>
<keyword evidence="2" id="KW-0732">Signal</keyword>
<dbReference type="RefSeq" id="WP_377369107.1">
    <property type="nucleotide sequence ID" value="NZ_JAOTJD010000011.1"/>
</dbReference>
<evidence type="ECO:0000256" key="2">
    <source>
        <dbReference type="SAM" id="SignalP"/>
    </source>
</evidence>
<sequence>MRALFIAIVTFSLTAAGQGFAQQAHSGHLPAPASAVTTKNPANPTHEECKSVMGRKMDGHVLHDHSAEKGAPRPQMRHPLSKAAMDKMHGKCATKMAEPKK</sequence>
<keyword evidence="4" id="KW-1185">Reference proteome</keyword>
<dbReference type="EMBL" id="JAOTJD010000011">
    <property type="protein sequence ID" value="MFD3263866.1"/>
    <property type="molecule type" value="Genomic_DNA"/>
</dbReference>
<comment type="caution">
    <text evidence="3">The sequence shown here is derived from an EMBL/GenBank/DDBJ whole genome shotgun (WGS) entry which is preliminary data.</text>
</comment>
<protein>
    <submittedName>
        <fullName evidence="3">Uncharacterized protein</fullName>
    </submittedName>
</protein>
<evidence type="ECO:0000313" key="4">
    <source>
        <dbReference type="Proteomes" id="UP001598130"/>
    </source>
</evidence>
<dbReference type="Proteomes" id="UP001598130">
    <property type="component" value="Unassembled WGS sequence"/>
</dbReference>